<dbReference type="AlphaFoldDB" id="A0A7C4U851"/>
<accession>A0A7C4U851</accession>
<protein>
    <submittedName>
        <fullName evidence="1">Uncharacterized protein</fullName>
    </submittedName>
</protein>
<proteinExistence type="predicted"/>
<gene>
    <name evidence="1" type="ORF">ENV67_08080</name>
</gene>
<comment type="caution">
    <text evidence="1">The sequence shown here is derived from an EMBL/GenBank/DDBJ whole genome shotgun (WGS) entry which is preliminary data.</text>
</comment>
<evidence type="ECO:0000313" key="1">
    <source>
        <dbReference type="EMBL" id="HGW92476.1"/>
    </source>
</evidence>
<reference evidence="1" key="1">
    <citation type="journal article" date="2020" name="mSystems">
        <title>Genome- and Community-Level Interaction Insights into Carbon Utilization and Element Cycling Functions of Hydrothermarchaeota in Hydrothermal Sediment.</title>
        <authorList>
            <person name="Zhou Z."/>
            <person name="Liu Y."/>
            <person name="Xu W."/>
            <person name="Pan J."/>
            <person name="Luo Z.H."/>
            <person name="Li M."/>
        </authorList>
    </citation>
    <scope>NUCLEOTIDE SEQUENCE [LARGE SCALE GENOMIC DNA]</scope>
    <source>
        <strain evidence="1">SpSt-780</strain>
    </source>
</reference>
<organism evidence="1">
    <name type="scientific">candidate division WOR-3 bacterium</name>
    <dbReference type="NCBI Taxonomy" id="2052148"/>
    <lineage>
        <taxon>Bacteria</taxon>
        <taxon>Bacteria division WOR-3</taxon>
    </lineage>
</organism>
<dbReference type="EMBL" id="DTHG01000098">
    <property type="protein sequence ID" value="HGW92476.1"/>
    <property type="molecule type" value="Genomic_DNA"/>
</dbReference>
<sequence>MTKESLNLRYNKIMNMKIKILKEKENNLIVSFPYNPQFVEKIETINGHRWHPKKILEFTKLRWKTGEDFGGKKLKDDNIYQ</sequence>
<name>A0A7C4U851_UNCW3</name>